<dbReference type="AlphaFoldDB" id="A0A2S9Y4B3"/>
<name>A0A2S9Y4B3_9BACT</name>
<dbReference type="EMBL" id="PVNL01000119">
    <property type="protein sequence ID" value="PRP99934.1"/>
    <property type="molecule type" value="Genomic_DNA"/>
</dbReference>
<feature type="region of interest" description="Disordered" evidence="1">
    <location>
        <begin position="32"/>
        <end position="52"/>
    </location>
</feature>
<proteinExistence type="predicted"/>
<evidence type="ECO:0000256" key="1">
    <source>
        <dbReference type="SAM" id="MobiDB-lite"/>
    </source>
</evidence>
<evidence type="ECO:0000313" key="2">
    <source>
        <dbReference type="EMBL" id="PRP99934.1"/>
    </source>
</evidence>
<evidence type="ECO:0000313" key="3">
    <source>
        <dbReference type="Proteomes" id="UP000238823"/>
    </source>
</evidence>
<dbReference type="Proteomes" id="UP000238823">
    <property type="component" value="Unassembled WGS sequence"/>
</dbReference>
<comment type="caution">
    <text evidence="2">The sequence shown here is derived from an EMBL/GenBank/DDBJ whole genome shotgun (WGS) entry which is preliminary data.</text>
</comment>
<accession>A0A2S9Y4B3</accession>
<gene>
    <name evidence="2" type="ORF">ENSA7_61510</name>
</gene>
<reference evidence="2 3" key="1">
    <citation type="submission" date="2018-03" db="EMBL/GenBank/DDBJ databases">
        <title>Draft Genome Sequences of the Obligatory Marine Myxobacteria Enhygromyxa salina SWB007.</title>
        <authorList>
            <person name="Poehlein A."/>
            <person name="Moghaddam J.A."/>
            <person name="Harms H."/>
            <person name="Alanjari M."/>
            <person name="Koenig G.M."/>
            <person name="Daniel R."/>
            <person name="Schaeberle T.F."/>
        </authorList>
    </citation>
    <scope>NUCLEOTIDE SEQUENCE [LARGE SCALE GENOMIC DNA]</scope>
    <source>
        <strain evidence="2 3">SWB007</strain>
    </source>
</reference>
<dbReference type="PROSITE" id="PS51257">
    <property type="entry name" value="PROKAR_LIPOPROTEIN"/>
    <property type="match status" value="1"/>
</dbReference>
<feature type="compositionally biased region" description="Gly residues" evidence="1">
    <location>
        <begin position="40"/>
        <end position="52"/>
    </location>
</feature>
<organism evidence="2 3">
    <name type="scientific">Enhygromyxa salina</name>
    <dbReference type="NCBI Taxonomy" id="215803"/>
    <lineage>
        <taxon>Bacteria</taxon>
        <taxon>Pseudomonadati</taxon>
        <taxon>Myxococcota</taxon>
        <taxon>Polyangia</taxon>
        <taxon>Nannocystales</taxon>
        <taxon>Nannocystaceae</taxon>
        <taxon>Enhygromyxa</taxon>
    </lineage>
</organism>
<protein>
    <submittedName>
        <fullName evidence="2">Uncharacterized protein</fullName>
    </submittedName>
</protein>
<sequence>MRSTLAAITVLAVTIGALTGCDFFQELESLPEAGEDGSSDSGGTGDTGEAGDTGGEPCDVLDEYCSDQDTLHSCDVATGELSTYPCATVCGSANLLNFTCTPTATFQHGCWCVNPGDIKIDTCLQLDQCVVECGDPDSTCAGNCFSRTDAQTVRLLGALYSCADRACDEVCASSPGDCGNCLTAAKAGLWGDCGVAREVCDADQSDEPSWP</sequence>